<organism evidence="2 3">
    <name type="scientific">Paraphoma chrysanthemicola</name>
    <dbReference type="NCBI Taxonomy" id="798071"/>
    <lineage>
        <taxon>Eukaryota</taxon>
        <taxon>Fungi</taxon>
        <taxon>Dikarya</taxon>
        <taxon>Ascomycota</taxon>
        <taxon>Pezizomycotina</taxon>
        <taxon>Dothideomycetes</taxon>
        <taxon>Pleosporomycetidae</taxon>
        <taxon>Pleosporales</taxon>
        <taxon>Pleosporineae</taxon>
        <taxon>Phaeosphaeriaceae</taxon>
        <taxon>Paraphoma</taxon>
    </lineage>
</organism>
<sequence>MRLPEPEYSFTIPSIHDDTTLNCRVYHPEGLDERRPSTPDATTQWRTRGIIMAHPYAPMGGSYDDRVVGMIVDEFLQAGYIVGTFNFRYDPRRAEDDALGLTYSRGAHGSKGRTSWSGKPELDDYTSFAAFFVHYVTYLRPHPTPDVSFSPDQSPVKPRASQIEPSASGKARETPLVILGGYSYGSLILKHLPPVPTLLQPFSSPVTGSASDEIIMRAHKLADQSNLAWINTARSREREQKARTKHHEQKPSLTMGGEETSPDKRRSSRDVRRSVEGGLSVEIGSRLRSLSHRRRKDSSPAVSLEKKATTLSTLPEVRYLLISPLSPPISTLAAPALGHKIWNRGTEAFHDVIGKHATFAIYGGQDIFTSAKRTRAWSEQLRAAPGSRFTSLEVAEAGHFWVEKGVEQKLRVALRDWQNHI</sequence>
<feature type="region of interest" description="Disordered" evidence="1">
    <location>
        <begin position="235"/>
        <end position="276"/>
    </location>
</feature>
<comment type="caution">
    <text evidence="2">The sequence shown here is derived from an EMBL/GenBank/DDBJ whole genome shotgun (WGS) entry which is preliminary data.</text>
</comment>
<feature type="compositionally biased region" description="Basic and acidic residues" evidence="1">
    <location>
        <begin position="261"/>
        <end position="275"/>
    </location>
</feature>
<name>A0A8K0QUM0_9PLEO</name>
<dbReference type="PANTHER" id="PTHR42103">
    <property type="entry name" value="ALPHA/BETA-HYDROLASES SUPERFAMILY PROTEIN"/>
    <property type="match status" value="1"/>
</dbReference>
<feature type="region of interest" description="Disordered" evidence="1">
    <location>
        <begin position="146"/>
        <end position="170"/>
    </location>
</feature>
<dbReference type="PANTHER" id="PTHR42103:SF2">
    <property type="entry name" value="AB HYDROLASE-1 DOMAIN-CONTAINING PROTEIN"/>
    <property type="match status" value="1"/>
</dbReference>
<proteinExistence type="predicted"/>
<protein>
    <recommendedName>
        <fullName evidence="4">AB hydrolase-1 domain-containing protein</fullName>
    </recommendedName>
</protein>
<dbReference type="Gene3D" id="3.40.50.1820">
    <property type="entry name" value="alpha/beta hydrolase"/>
    <property type="match status" value="1"/>
</dbReference>
<dbReference type="EMBL" id="JAGMVJ010000022">
    <property type="protein sequence ID" value="KAH7073282.1"/>
    <property type="molecule type" value="Genomic_DNA"/>
</dbReference>
<evidence type="ECO:0000256" key="1">
    <source>
        <dbReference type="SAM" id="MobiDB-lite"/>
    </source>
</evidence>
<dbReference type="AlphaFoldDB" id="A0A8K0QUM0"/>
<evidence type="ECO:0000313" key="3">
    <source>
        <dbReference type="Proteomes" id="UP000813461"/>
    </source>
</evidence>
<dbReference type="SUPFAM" id="SSF53474">
    <property type="entry name" value="alpha/beta-Hydrolases"/>
    <property type="match status" value="1"/>
</dbReference>
<dbReference type="InterPro" id="IPR029058">
    <property type="entry name" value="AB_hydrolase_fold"/>
</dbReference>
<accession>A0A8K0QUM0</accession>
<evidence type="ECO:0000313" key="2">
    <source>
        <dbReference type="EMBL" id="KAH7073282.1"/>
    </source>
</evidence>
<dbReference type="OrthoDB" id="10260961at2759"/>
<reference evidence="2" key="1">
    <citation type="journal article" date="2021" name="Nat. Commun.">
        <title>Genetic determinants of endophytism in the Arabidopsis root mycobiome.</title>
        <authorList>
            <person name="Mesny F."/>
            <person name="Miyauchi S."/>
            <person name="Thiergart T."/>
            <person name="Pickel B."/>
            <person name="Atanasova L."/>
            <person name="Karlsson M."/>
            <person name="Huettel B."/>
            <person name="Barry K.W."/>
            <person name="Haridas S."/>
            <person name="Chen C."/>
            <person name="Bauer D."/>
            <person name="Andreopoulos W."/>
            <person name="Pangilinan J."/>
            <person name="LaButti K."/>
            <person name="Riley R."/>
            <person name="Lipzen A."/>
            <person name="Clum A."/>
            <person name="Drula E."/>
            <person name="Henrissat B."/>
            <person name="Kohler A."/>
            <person name="Grigoriev I.V."/>
            <person name="Martin F.M."/>
            <person name="Hacquard S."/>
        </authorList>
    </citation>
    <scope>NUCLEOTIDE SEQUENCE</scope>
    <source>
        <strain evidence="2">MPI-SDFR-AT-0120</strain>
    </source>
</reference>
<keyword evidence="3" id="KW-1185">Reference proteome</keyword>
<gene>
    <name evidence="2" type="ORF">FB567DRAFT_196705</name>
</gene>
<dbReference type="Proteomes" id="UP000813461">
    <property type="component" value="Unassembled WGS sequence"/>
</dbReference>
<evidence type="ECO:0008006" key="4">
    <source>
        <dbReference type="Google" id="ProtNLM"/>
    </source>
</evidence>